<dbReference type="RefSeq" id="WP_179668540.1">
    <property type="nucleotide sequence ID" value="NZ_JACCFP010000001.1"/>
</dbReference>
<name>A0A853C3Y5_9ACTN</name>
<dbReference type="EMBL" id="JACCFP010000001">
    <property type="protein sequence ID" value="NYJ02134.1"/>
    <property type="molecule type" value="Genomic_DNA"/>
</dbReference>
<gene>
    <name evidence="1" type="ORF">HNR19_002832</name>
</gene>
<evidence type="ECO:0008006" key="3">
    <source>
        <dbReference type="Google" id="ProtNLM"/>
    </source>
</evidence>
<proteinExistence type="predicted"/>
<comment type="caution">
    <text evidence="1">The sequence shown here is derived from an EMBL/GenBank/DDBJ whole genome shotgun (WGS) entry which is preliminary data.</text>
</comment>
<reference evidence="1 2" key="1">
    <citation type="submission" date="2020-07" db="EMBL/GenBank/DDBJ databases">
        <title>Sequencing the genomes of 1000 actinobacteria strains.</title>
        <authorList>
            <person name="Klenk H.-P."/>
        </authorList>
    </citation>
    <scope>NUCLEOTIDE SEQUENCE [LARGE SCALE GENOMIC DNA]</scope>
    <source>
        <strain evidence="1 2">DSM 103833</strain>
    </source>
</reference>
<keyword evidence="2" id="KW-1185">Reference proteome</keyword>
<sequence length="94" mass="10414">MPYVSIMEWPADWETHLKIDDAINRALGGASPAGHVLHLAGRSDVGVRVVDVWETREHAVRFKDEYAEPAVTSLGFEPGPPSTLTEFDVEIVRT</sequence>
<organism evidence="1 2">
    <name type="scientific">Nocardioides thalensis</name>
    <dbReference type="NCBI Taxonomy" id="1914755"/>
    <lineage>
        <taxon>Bacteria</taxon>
        <taxon>Bacillati</taxon>
        <taxon>Actinomycetota</taxon>
        <taxon>Actinomycetes</taxon>
        <taxon>Propionibacteriales</taxon>
        <taxon>Nocardioidaceae</taxon>
        <taxon>Nocardioides</taxon>
    </lineage>
</organism>
<evidence type="ECO:0000313" key="2">
    <source>
        <dbReference type="Proteomes" id="UP000530424"/>
    </source>
</evidence>
<evidence type="ECO:0000313" key="1">
    <source>
        <dbReference type="EMBL" id="NYJ02134.1"/>
    </source>
</evidence>
<protein>
    <recommendedName>
        <fullName evidence="3">ABM domain-containing protein</fullName>
    </recommendedName>
</protein>
<dbReference type="Proteomes" id="UP000530424">
    <property type="component" value="Unassembled WGS sequence"/>
</dbReference>
<dbReference type="AlphaFoldDB" id="A0A853C3Y5"/>
<accession>A0A853C3Y5</accession>